<evidence type="ECO:0000313" key="2">
    <source>
        <dbReference type="Proteomes" id="UP000197361"/>
    </source>
</evidence>
<dbReference type="EMBL" id="NISK01000001">
    <property type="protein sequence ID" value="OWQ98997.1"/>
    <property type="molecule type" value="Genomic_DNA"/>
</dbReference>
<evidence type="ECO:0000313" key="1">
    <source>
        <dbReference type="EMBL" id="OWQ98997.1"/>
    </source>
</evidence>
<comment type="caution">
    <text evidence="1">The sequence shown here is derived from an EMBL/GenBank/DDBJ whole genome shotgun (WGS) entry which is preliminary data.</text>
</comment>
<dbReference type="Proteomes" id="UP000197361">
    <property type="component" value="Unassembled WGS sequence"/>
</dbReference>
<name>A0A246K205_9SPHN</name>
<sequence>MELPAFPPDEAALRRDLVAGAFRIGEERGRWRLARLAFPFAFFEIAAPPMPDSPEWFLLRLRCDGYPALAPTGELWHGALDRALIQEERPRQSGGAYLPSFSTWGPCLYHPIDRIGRTHWPDQYADLAWRAGCDITDYLETVHDLLADPLYCGASVAPGSLELPGAAVVPLAA</sequence>
<dbReference type="AlphaFoldDB" id="A0A246K205"/>
<protein>
    <submittedName>
        <fullName evidence="1">Uncharacterized protein</fullName>
    </submittedName>
</protein>
<dbReference type="OrthoDB" id="3362599at2"/>
<dbReference type="RefSeq" id="WP_088439650.1">
    <property type="nucleotide sequence ID" value="NZ_BMMC01000018.1"/>
</dbReference>
<organism evidence="1 2">
    <name type="scientific">Sphingopyxis bauzanensis</name>
    <dbReference type="NCBI Taxonomy" id="651663"/>
    <lineage>
        <taxon>Bacteria</taxon>
        <taxon>Pseudomonadati</taxon>
        <taxon>Pseudomonadota</taxon>
        <taxon>Alphaproteobacteria</taxon>
        <taxon>Sphingomonadales</taxon>
        <taxon>Sphingomonadaceae</taxon>
        <taxon>Sphingopyxis</taxon>
    </lineage>
</organism>
<proteinExistence type="predicted"/>
<accession>A0A246K205</accession>
<keyword evidence="2" id="KW-1185">Reference proteome</keyword>
<dbReference type="Pfam" id="PF24702">
    <property type="entry name" value="DUF7665"/>
    <property type="match status" value="1"/>
</dbReference>
<dbReference type="InterPro" id="IPR056082">
    <property type="entry name" value="BilB-like"/>
</dbReference>
<reference evidence="1 2" key="1">
    <citation type="journal article" date="2010" name="Int. J. Syst. Evol. Microbiol.">
        <title>Sphingopyxis bauzanensis sp. nov., a psychrophilic bacterium isolated from soil.</title>
        <authorList>
            <person name="Zhang D.C."/>
            <person name="Liu H.C."/>
            <person name="Xin Y.H."/>
            <person name="Zhou Y.G."/>
            <person name="Schinner F."/>
            <person name="Margesin R."/>
        </authorList>
    </citation>
    <scope>NUCLEOTIDE SEQUENCE [LARGE SCALE GENOMIC DNA]</scope>
    <source>
        <strain evidence="1 2">DSM 22271</strain>
    </source>
</reference>
<gene>
    <name evidence="1" type="ORF">CDQ92_02130</name>
</gene>